<organism evidence="1 2">
    <name type="scientific">Coemansia nantahalensis</name>
    <dbReference type="NCBI Taxonomy" id="2789366"/>
    <lineage>
        <taxon>Eukaryota</taxon>
        <taxon>Fungi</taxon>
        <taxon>Fungi incertae sedis</taxon>
        <taxon>Zoopagomycota</taxon>
        <taxon>Kickxellomycotina</taxon>
        <taxon>Kickxellomycetes</taxon>
        <taxon>Kickxellales</taxon>
        <taxon>Kickxellaceae</taxon>
        <taxon>Coemansia</taxon>
    </lineage>
</organism>
<name>A0ACC1JJ82_9FUNG</name>
<accession>A0ACC1JJ82</accession>
<evidence type="ECO:0000313" key="2">
    <source>
        <dbReference type="Proteomes" id="UP001140234"/>
    </source>
</evidence>
<sequence length="159" mass="16378">MKLTALSVALAAVLAAGVSPVAATTIDWNAQKTYTCAIQNWQQIRMAVNPLIQSSWNMLPPPLKQQALDAHVVNPDFSLIVNPSPAQLQIIAQVFPTGLFHPHADNIVSECVEDDNGNGNGNNGNGNGNGNNGNGNGNGNNGNGNGNNGNGNGNGNNGN</sequence>
<evidence type="ECO:0000313" key="1">
    <source>
        <dbReference type="EMBL" id="KAJ2758941.1"/>
    </source>
</evidence>
<dbReference type="Proteomes" id="UP001140234">
    <property type="component" value="Unassembled WGS sequence"/>
</dbReference>
<gene>
    <name evidence="1" type="ORF">IWQ57_006686</name>
</gene>
<dbReference type="EMBL" id="JANBUJ010003956">
    <property type="protein sequence ID" value="KAJ2758941.1"/>
    <property type="molecule type" value="Genomic_DNA"/>
</dbReference>
<protein>
    <submittedName>
        <fullName evidence="1">Uncharacterized protein</fullName>
    </submittedName>
</protein>
<feature type="non-terminal residue" evidence="1">
    <location>
        <position position="159"/>
    </location>
</feature>
<keyword evidence="2" id="KW-1185">Reference proteome</keyword>
<comment type="caution">
    <text evidence="1">The sequence shown here is derived from an EMBL/GenBank/DDBJ whole genome shotgun (WGS) entry which is preliminary data.</text>
</comment>
<proteinExistence type="predicted"/>
<reference evidence="1" key="1">
    <citation type="submission" date="2022-07" db="EMBL/GenBank/DDBJ databases">
        <title>Phylogenomic reconstructions and comparative analyses of Kickxellomycotina fungi.</title>
        <authorList>
            <person name="Reynolds N.K."/>
            <person name="Stajich J.E."/>
            <person name="Barry K."/>
            <person name="Grigoriev I.V."/>
            <person name="Crous P."/>
            <person name="Smith M.E."/>
        </authorList>
    </citation>
    <scope>NUCLEOTIDE SEQUENCE</scope>
    <source>
        <strain evidence="1">CBS 109366</strain>
    </source>
</reference>